<evidence type="ECO:0000313" key="2">
    <source>
        <dbReference type="Proteomes" id="UP001372338"/>
    </source>
</evidence>
<dbReference type="AlphaFoldDB" id="A0AAN9EJN4"/>
<organism evidence="1 2">
    <name type="scientific">Crotalaria pallida</name>
    <name type="common">Smooth rattlebox</name>
    <name type="synonym">Crotalaria striata</name>
    <dbReference type="NCBI Taxonomy" id="3830"/>
    <lineage>
        <taxon>Eukaryota</taxon>
        <taxon>Viridiplantae</taxon>
        <taxon>Streptophyta</taxon>
        <taxon>Embryophyta</taxon>
        <taxon>Tracheophyta</taxon>
        <taxon>Spermatophyta</taxon>
        <taxon>Magnoliopsida</taxon>
        <taxon>eudicotyledons</taxon>
        <taxon>Gunneridae</taxon>
        <taxon>Pentapetalae</taxon>
        <taxon>rosids</taxon>
        <taxon>fabids</taxon>
        <taxon>Fabales</taxon>
        <taxon>Fabaceae</taxon>
        <taxon>Papilionoideae</taxon>
        <taxon>50 kb inversion clade</taxon>
        <taxon>genistoids sensu lato</taxon>
        <taxon>core genistoids</taxon>
        <taxon>Crotalarieae</taxon>
        <taxon>Crotalaria</taxon>
    </lineage>
</organism>
<proteinExistence type="predicted"/>
<evidence type="ECO:0000313" key="1">
    <source>
        <dbReference type="EMBL" id="KAK7255198.1"/>
    </source>
</evidence>
<reference evidence="1 2" key="1">
    <citation type="submission" date="2024-01" db="EMBL/GenBank/DDBJ databases">
        <title>The genomes of 5 underutilized Papilionoideae crops provide insights into root nodulation and disease resistanc.</title>
        <authorList>
            <person name="Yuan L."/>
        </authorList>
    </citation>
    <scope>NUCLEOTIDE SEQUENCE [LARGE SCALE GENOMIC DNA]</scope>
    <source>
        <strain evidence="1">ZHUSHIDOU_FW_LH</strain>
        <tissue evidence="1">Leaf</tissue>
    </source>
</reference>
<comment type="caution">
    <text evidence="1">The sequence shown here is derived from an EMBL/GenBank/DDBJ whole genome shotgun (WGS) entry which is preliminary data.</text>
</comment>
<name>A0AAN9EJN4_CROPI</name>
<dbReference type="Gene3D" id="2.30.30.750">
    <property type="match status" value="1"/>
</dbReference>
<protein>
    <submittedName>
        <fullName evidence="1">Uncharacterized protein</fullName>
    </submittedName>
</protein>
<sequence length="132" mass="14321">MIGIPLLEQVSKQEEEVDDVDQEYVVINVRGPSCGSRGIVLLAFDDNRSSNIGVRFDKSIPYGNDLGGICEDGHGFFCHASQLLKVDDSGEDDSDNIAINEIFEVTVPSGIYCPKGVFTPVVFTHVTLAKEG</sequence>
<dbReference type="Proteomes" id="UP001372338">
    <property type="component" value="Unassembled WGS sequence"/>
</dbReference>
<keyword evidence="2" id="KW-1185">Reference proteome</keyword>
<gene>
    <name evidence="1" type="ORF">RIF29_28602</name>
</gene>
<accession>A0AAN9EJN4</accession>
<dbReference type="EMBL" id="JAYWIO010000006">
    <property type="protein sequence ID" value="KAK7255198.1"/>
    <property type="molecule type" value="Genomic_DNA"/>
</dbReference>
<dbReference type="InterPro" id="IPR047008">
    <property type="entry name" value="XRN1_SH3_sf"/>
</dbReference>